<dbReference type="InterPro" id="IPR046373">
    <property type="entry name" value="Acyl-CoA_Oxase/DH_mid-dom_sf"/>
</dbReference>
<dbReference type="InterPro" id="IPR036250">
    <property type="entry name" value="AcylCo_DH-like_C"/>
</dbReference>
<dbReference type="AlphaFoldDB" id="A0A7S2JLK2"/>
<dbReference type="GO" id="GO:0071949">
    <property type="term" value="F:FAD binding"/>
    <property type="evidence" value="ECO:0007669"/>
    <property type="project" value="InterPro"/>
</dbReference>
<gene>
    <name evidence="1" type="ORF">BRAN1462_LOCUS19290</name>
</gene>
<dbReference type="SUPFAM" id="SSF56645">
    <property type="entry name" value="Acyl-CoA dehydrogenase NM domain-like"/>
    <property type="match status" value="1"/>
</dbReference>
<reference evidence="1" key="1">
    <citation type="submission" date="2021-01" db="EMBL/GenBank/DDBJ databases">
        <authorList>
            <person name="Corre E."/>
            <person name="Pelletier E."/>
            <person name="Niang G."/>
            <person name="Scheremetjew M."/>
            <person name="Finn R."/>
            <person name="Kale V."/>
            <person name="Holt S."/>
            <person name="Cochrane G."/>
            <person name="Meng A."/>
            <person name="Brown T."/>
            <person name="Cohen L."/>
        </authorList>
    </citation>
    <scope>NUCLEOTIDE SEQUENCE</scope>
    <source>
        <strain evidence="1">RCC3387</strain>
    </source>
</reference>
<dbReference type="InterPro" id="IPR009100">
    <property type="entry name" value="AcylCoA_DH/oxidase_NM_dom_sf"/>
</dbReference>
<dbReference type="GO" id="GO:0003997">
    <property type="term" value="F:acyl-CoA oxidase activity"/>
    <property type="evidence" value="ECO:0007669"/>
    <property type="project" value="InterPro"/>
</dbReference>
<dbReference type="EMBL" id="HBGW01030444">
    <property type="protein sequence ID" value="CAD9550631.1"/>
    <property type="molecule type" value="Transcribed_RNA"/>
</dbReference>
<evidence type="ECO:0008006" key="2">
    <source>
        <dbReference type="Google" id="ProtNLM"/>
    </source>
</evidence>
<protein>
    <recommendedName>
        <fullName evidence="2">Acyl-coenzyme A oxidase</fullName>
    </recommendedName>
</protein>
<dbReference type="SUPFAM" id="SSF47203">
    <property type="entry name" value="Acyl-CoA dehydrogenase C-terminal domain-like"/>
    <property type="match status" value="1"/>
</dbReference>
<dbReference type="GO" id="GO:0005504">
    <property type="term" value="F:fatty acid binding"/>
    <property type="evidence" value="ECO:0007669"/>
    <property type="project" value="TreeGrafter"/>
</dbReference>
<dbReference type="PANTHER" id="PTHR10909">
    <property type="entry name" value="ELECTRON TRANSPORT OXIDOREDUCTASE"/>
    <property type="match status" value="1"/>
</dbReference>
<organism evidence="1">
    <name type="scientific">Zooxanthella nutricula</name>
    <dbReference type="NCBI Taxonomy" id="1333877"/>
    <lineage>
        <taxon>Eukaryota</taxon>
        <taxon>Sar</taxon>
        <taxon>Alveolata</taxon>
        <taxon>Dinophyceae</taxon>
        <taxon>Peridiniales</taxon>
        <taxon>Peridiniales incertae sedis</taxon>
        <taxon>Zooxanthella</taxon>
    </lineage>
</organism>
<proteinExistence type="predicted"/>
<sequence length="471" mass="51519">MAGLPLAPASQEAFEDAFRAHIADIKALGPDIPYTESVARLRSLLQSGILRHTDIRNNPERFLAAHRLLAEFATSLGPGFWIRFTVHFNLFAGTVMALGTPEQVALLDKIQAEGKVGCFGLTEVFAGVNSGLVVNTTATWVPEKQMFSLSCPDKGAFKNWISQGLCADLCVAVADLRVGGKSHGPHAFLMEIRRGGGLADGVGMGDMGVKTIGNDLDNAWISFQNVLLPKDSLLGRHGYIEGDRYVQRQEGIRTMDMIGQRLYTGRTVIARSALVFARTLYASTQGYTDQKQCWAPKGADLKLSSIPQLRSLFREADAKLSHVERFVGEVERRLADCLRAERLPPGDLVEAVAAAKVKSVELAIDLCWRLKQEVGSYALMTGCGFEQMDYLQCCKFAEGDSRILMQKMSRDRLRAFQKGGAIPANEAELCRGILDAGKRGDAAKEHEQIYGLAEAIIQRTVEAFVAPVAKL</sequence>
<dbReference type="GO" id="GO:0033540">
    <property type="term" value="P:fatty acid beta-oxidation using acyl-CoA oxidase"/>
    <property type="evidence" value="ECO:0007669"/>
    <property type="project" value="TreeGrafter"/>
</dbReference>
<evidence type="ECO:0000313" key="1">
    <source>
        <dbReference type="EMBL" id="CAD9550631.1"/>
    </source>
</evidence>
<dbReference type="Gene3D" id="2.40.110.10">
    <property type="entry name" value="Butyryl-CoA Dehydrogenase, subunit A, domain 2"/>
    <property type="match status" value="1"/>
</dbReference>
<dbReference type="InterPro" id="IPR012258">
    <property type="entry name" value="Acyl-CoA_oxidase"/>
</dbReference>
<dbReference type="GO" id="GO:0055088">
    <property type="term" value="P:lipid homeostasis"/>
    <property type="evidence" value="ECO:0007669"/>
    <property type="project" value="TreeGrafter"/>
</dbReference>
<dbReference type="GO" id="GO:0005777">
    <property type="term" value="C:peroxisome"/>
    <property type="evidence" value="ECO:0007669"/>
    <property type="project" value="InterPro"/>
</dbReference>
<name>A0A7S2JLK2_9DINO</name>
<accession>A0A7S2JLK2</accession>
<dbReference type="Gene3D" id="1.20.140.10">
    <property type="entry name" value="Butyryl-CoA Dehydrogenase, subunit A, domain 3"/>
    <property type="match status" value="1"/>
</dbReference>